<reference evidence="3" key="1">
    <citation type="submission" date="2015-02" db="EMBL/GenBank/DDBJ databases">
        <authorList>
            <person name="Gon?alves P."/>
        </authorList>
    </citation>
    <scope>NUCLEOTIDE SEQUENCE [LARGE SCALE GENOMIC DNA]</scope>
</reference>
<protein>
    <submittedName>
        <fullName evidence="2">SPOSA6832_02845-mRNA-1:cds</fullName>
    </submittedName>
</protein>
<organism evidence="2 3">
    <name type="scientific">Sporidiobolus salmonicolor</name>
    <name type="common">Yeast-like fungus</name>
    <name type="synonym">Sporobolomyces salmonicolor</name>
    <dbReference type="NCBI Taxonomy" id="5005"/>
    <lineage>
        <taxon>Eukaryota</taxon>
        <taxon>Fungi</taxon>
        <taxon>Dikarya</taxon>
        <taxon>Basidiomycota</taxon>
        <taxon>Pucciniomycotina</taxon>
        <taxon>Microbotryomycetes</taxon>
        <taxon>Sporidiobolales</taxon>
        <taxon>Sporidiobolaceae</taxon>
        <taxon>Sporobolomyces</taxon>
    </lineage>
</organism>
<name>A0A0D6EMH9_SPOSA</name>
<dbReference type="InterPro" id="IPR043129">
    <property type="entry name" value="ATPase_NBD"/>
</dbReference>
<proteinExistence type="inferred from homology"/>
<dbReference type="SMART" id="SM00268">
    <property type="entry name" value="ACTIN"/>
    <property type="match status" value="1"/>
</dbReference>
<dbReference type="AlphaFoldDB" id="A0A0D6EMH9"/>
<evidence type="ECO:0000256" key="1">
    <source>
        <dbReference type="RuleBase" id="RU000487"/>
    </source>
</evidence>
<evidence type="ECO:0000313" key="2">
    <source>
        <dbReference type="EMBL" id="CEQ41144.1"/>
    </source>
</evidence>
<accession>A0A0D6EMH9</accession>
<dbReference type="Proteomes" id="UP000243876">
    <property type="component" value="Unassembled WGS sequence"/>
</dbReference>
<evidence type="ECO:0000313" key="3">
    <source>
        <dbReference type="Proteomes" id="UP000243876"/>
    </source>
</evidence>
<gene>
    <name evidence="2" type="primary">SPOSA6832_02845</name>
</gene>
<dbReference type="Gene3D" id="3.30.420.40">
    <property type="match status" value="1"/>
</dbReference>
<sequence>MPPREELLLILDLTATVLRAGVGVHDLIRGPLIELPTRLGRKLNAAGNKVEDYLVGPQLAEAERQRAAGLAGDEFEVVHPLEVDQATGFEVVDWVGLEALLRYALHTSLQLARPPLAHPTVLSLPASLPPSTLDLFHRLLFERLLLPQLLISTRPFFAAAAAGVLSCVVLDIGARGEGSEISLVHENQVLQGPGGMRLPWADEGRLDDYCALRILEEDPSGVEEAFKAGKGEDLAPGELLEGLRRVVQELKTKDTIGFASTLLDSTPAATQAANGEEEGVFDVAKVVVEGKVNEIVKKKGKGKDADEEDEGDFVEVANPFAPPLPPAAPIDLTAPPPEAPPNSTLRIGPARHRYLEPLFFPSLLSALAPSASPVAASLGLTEYGRISTPHSGVQEAVGIVLSAAGDRETRIAVSEAVVVVSSGQVASNKALGATLLPLLSPYTIDVDSGSEAQPKTMRYARVPDYFSQFKEHTGDWGIYLGECIMGKVCFASLFVVRLGAATDPIGVRCAQLLISDLQSKLFMVRAQLSLLSSLASFEAEPLCGSQSKADYTAHGPSYYRLLESL</sequence>
<dbReference type="OrthoDB" id="74201at2759"/>
<dbReference type="SUPFAM" id="SSF53067">
    <property type="entry name" value="Actin-like ATPase domain"/>
    <property type="match status" value="1"/>
</dbReference>
<comment type="similarity">
    <text evidence="1">Belongs to the actin family.</text>
</comment>
<dbReference type="Pfam" id="PF00022">
    <property type="entry name" value="Actin"/>
    <property type="match status" value="1"/>
</dbReference>
<dbReference type="EMBL" id="CENE01000012">
    <property type="protein sequence ID" value="CEQ41144.1"/>
    <property type="molecule type" value="Genomic_DNA"/>
</dbReference>
<dbReference type="Gene3D" id="3.90.640.60">
    <property type="match status" value="1"/>
</dbReference>
<keyword evidence="3" id="KW-1185">Reference proteome</keyword>
<dbReference type="InterPro" id="IPR004000">
    <property type="entry name" value="Actin"/>
</dbReference>